<evidence type="ECO:0008006" key="3">
    <source>
        <dbReference type="Google" id="ProtNLM"/>
    </source>
</evidence>
<proteinExistence type="predicted"/>
<organism evidence="1 2">
    <name type="scientific">Mucuna pruriens</name>
    <name type="common">Velvet bean</name>
    <name type="synonym">Dolichos pruriens</name>
    <dbReference type="NCBI Taxonomy" id="157652"/>
    <lineage>
        <taxon>Eukaryota</taxon>
        <taxon>Viridiplantae</taxon>
        <taxon>Streptophyta</taxon>
        <taxon>Embryophyta</taxon>
        <taxon>Tracheophyta</taxon>
        <taxon>Spermatophyta</taxon>
        <taxon>Magnoliopsida</taxon>
        <taxon>eudicotyledons</taxon>
        <taxon>Gunneridae</taxon>
        <taxon>Pentapetalae</taxon>
        <taxon>rosids</taxon>
        <taxon>fabids</taxon>
        <taxon>Fabales</taxon>
        <taxon>Fabaceae</taxon>
        <taxon>Papilionoideae</taxon>
        <taxon>50 kb inversion clade</taxon>
        <taxon>NPAAA clade</taxon>
        <taxon>indigoferoid/millettioid clade</taxon>
        <taxon>Phaseoleae</taxon>
        <taxon>Mucuna</taxon>
    </lineage>
</organism>
<reference evidence="1" key="1">
    <citation type="submission" date="2018-05" db="EMBL/GenBank/DDBJ databases">
        <title>Draft genome of Mucuna pruriens seed.</title>
        <authorList>
            <person name="Nnadi N.E."/>
            <person name="Vos R."/>
            <person name="Hasami M.H."/>
            <person name="Devisetty U.K."/>
            <person name="Aguiy J.C."/>
        </authorList>
    </citation>
    <scope>NUCLEOTIDE SEQUENCE [LARGE SCALE GENOMIC DNA]</scope>
    <source>
        <strain evidence="1">JCA_2017</strain>
    </source>
</reference>
<name>A0A371EPW7_MUCPR</name>
<accession>A0A371EPW7</accession>
<comment type="caution">
    <text evidence="1">The sequence shown here is derived from an EMBL/GenBank/DDBJ whole genome shotgun (WGS) entry which is preliminary data.</text>
</comment>
<dbReference type="EMBL" id="QJKJ01012679">
    <property type="protein sequence ID" value="RDX68108.1"/>
    <property type="molecule type" value="Genomic_DNA"/>
</dbReference>
<gene>
    <name evidence="1" type="ORF">CR513_52937</name>
</gene>
<sequence>MKHSIPETASKFLEEIGQFFVKNEKVKTSNLLAKLISMMYKDRGNIREYIMEMSNLASKLKSLKLEFDEDLIVHFVLISLLAQSCLWSRSDDEKFILVGDDNKVVVELIETFKLQLKTGFHLDLFKIFVVPSFSLDKFVSTKIQNVVCSGFLIDNLYTSDVVSFRNKILQIGSRGTKIQRLVSNEILEPLDLSNFKVCVECIKGKQTNIRKLGCLRTNINICGPFPTTSWNGQQYFITSIDDYSRYDYLYLIHEKSQSLDVFKSFKAEVELQLGKKIKVIKFDHVGEYYGRYDGSREQRPRPFVLFLKECGIVLQYTMLGKPSMNDGEALKTTIYIYNRVPTKTVNKTPYELLTSKKPSIKHLHIWGCLVEARPYRLHERKLDSRTISYYFIGYAESCQEYKFHIFFEMGNARILEEVEFEKEENTRNVIFEEEFVNDIGQVLVPIIIQETTPVIRDNIQTIVLDIVLEQDYDEILPQTPIEQPQQPQEVSLRISIRERRQAIPDDYIVFLQEYEDDIGLTEYDPINFCQVMQSSKSQKWIDAMKDEMKSMQDNDVWDLIELLEGVKPVSCKWIFKTKKDSKGNIDRYKAYLVAKDFT</sequence>
<keyword evidence="2" id="KW-1185">Reference proteome</keyword>
<dbReference type="Gene3D" id="3.30.420.10">
    <property type="entry name" value="Ribonuclease H-like superfamily/Ribonuclease H"/>
    <property type="match status" value="1"/>
</dbReference>
<dbReference type="GO" id="GO:0003676">
    <property type="term" value="F:nucleic acid binding"/>
    <property type="evidence" value="ECO:0007669"/>
    <property type="project" value="InterPro"/>
</dbReference>
<dbReference type="PANTHER" id="PTHR42648">
    <property type="entry name" value="TRANSPOSASE, PUTATIVE-RELATED"/>
    <property type="match status" value="1"/>
</dbReference>
<dbReference type="SUPFAM" id="SSF53098">
    <property type="entry name" value="Ribonuclease H-like"/>
    <property type="match status" value="1"/>
</dbReference>
<dbReference type="Proteomes" id="UP000257109">
    <property type="component" value="Unassembled WGS sequence"/>
</dbReference>
<dbReference type="InterPro" id="IPR036397">
    <property type="entry name" value="RNaseH_sf"/>
</dbReference>
<dbReference type="AlphaFoldDB" id="A0A371EPW7"/>
<dbReference type="Pfam" id="PF14223">
    <property type="entry name" value="Retrotran_gag_2"/>
    <property type="match status" value="1"/>
</dbReference>
<dbReference type="PANTHER" id="PTHR42648:SF28">
    <property type="entry name" value="TRANSPOSON-ENCODED PROTEIN WITH RIBONUCLEASE H-LIKE AND RETROVIRUS ZINC FINGER-LIKE DOMAINS"/>
    <property type="match status" value="1"/>
</dbReference>
<evidence type="ECO:0000313" key="1">
    <source>
        <dbReference type="EMBL" id="RDX68108.1"/>
    </source>
</evidence>
<dbReference type="InterPro" id="IPR012337">
    <property type="entry name" value="RNaseH-like_sf"/>
</dbReference>
<feature type="non-terminal residue" evidence="1">
    <location>
        <position position="1"/>
    </location>
</feature>
<protein>
    <recommendedName>
        <fullName evidence="3">Integrase catalytic domain-containing protein</fullName>
    </recommendedName>
</protein>
<dbReference type="OrthoDB" id="2802215at2759"/>
<evidence type="ECO:0000313" key="2">
    <source>
        <dbReference type="Proteomes" id="UP000257109"/>
    </source>
</evidence>
<dbReference type="InterPro" id="IPR039537">
    <property type="entry name" value="Retrotran_Ty1/copia-like"/>
</dbReference>